<organism evidence="1 2">
    <name type="scientific">Inconstantimicrobium mannanitabidum</name>
    <dbReference type="NCBI Taxonomy" id="1604901"/>
    <lineage>
        <taxon>Bacteria</taxon>
        <taxon>Bacillati</taxon>
        <taxon>Bacillota</taxon>
        <taxon>Clostridia</taxon>
        <taxon>Eubacteriales</taxon>
        <taxon>Clostridiaceae</taxon>
        <taxon>Inconstantimicrobium</taxon>
    </lineage>
</organism>
<gene>
    <name evidence="1" type="ORF">rsdtw13_16390</name>
</gene>
<name>A0ACB5RBD9_9CLOT</name>
<reference evidence="1" key="1">
    <citation type="journal article" date="2025" name="Int. J. Syst. Evol. Microbiol.">
        <title>Inconstantimicrobium mannanitabidum sp. nov., a novel member of the family Clostridiaceae isolated from anoxic soil under the treatment of reductive soil disinfestation.</title>
        <authorList>
            <person name="Ueki A."/>
            <person name="Tonouchi A."/>
            <person name="Honma S."/>
            <person name="Kaku N."/>
            <person name="Ueki K."/>
        </authorList>
    </citation>
    <scope>NUCLEOTIDE SEQUENCE</scope>
    <source>
        <strain evidence="1">TW13</strain>
    </source>
</reference>
<comment type="caution">
    <text evidence="1">The sequence shown here is derived from an EMBL/GenBank/DDBJ whole genome shotgun (WGS) entry which is preliminary data.</text>
</comment>
<protein>
    <submittedName>
        <fullName evidence="1">Uncharacterized protein</fullName>
    </submittedName>
</protein>
<sequence>MIIKPTVEKIDILCKSDILFKITNGQSKLKMKYVKDINNNIKIAYYLNDIPLILYTSEYCPTCATMIALAEGREEVDVEIIKILDNINSIHGLEDGFEKIKSILSLLDDGYYVLKEMEFYPTDGDDNFFWRLDNSANHIAASAYFYHWEYGTIVTEPKFLLPSQGTNIYNNDRVEYYRRKIRNNEVLYGLAIDFRGALGLLIDGHHKATASYLEGKSIKCLTIMNVFPYENYNTKESGINYGVNNVKYSDIKASEEIIKFYDKKRDIKEDLVYEEVYLEDKCYKPINIGKPKVKFPNYEYYALSNIAEDISEEKIKALLRYRSIDNCDELKEIFYNLRVHNEERARTLSFSILNSDMFNGLWEECILFLSRYKDDEVQDLFVKLLVEYDSFTFGYDAIRDIIDNYFREI</sequence>
<accession>A0ACB5RBD9</accession>
<evidence type="ECO:0000313" key="2">
    <source>
        <dbReference type="Proteomes" id="UP001058074"/>
    </source>
</evidence>
<dbReference type="EMBL" id="BROD01000001">
    <property type="protein sequence ID" value="GKX66381.1"/>
    <property type="molecule type" value="Genomic_DNA"/>
</dbReference>
<proteinExistence type="predicted"/>
<dbReference type="Proteomes" id="UP001058074">
    <property type="component" value="Unassembled WGS sequence"/>
</dbReference>
<keyword evidence="2" id="KW-1185">Reference proteome</keyword>
<evidence type="ECO:0000313" key="1">
    <source>
        <dbReference type="EMBL" id="GKX66381.1"/>
    </source>
</evidence>